<feature type="region of interest" description="Disordered" evidence="2">
    <location>
        <begin position="297"/>
        <end position="324"/>
    </location>
</feature>
<organism evidence="4 5">
    <name type="scientific">Tieghemostelium lacteum</name>
    <name type="common">Slime mold</name>
    <name type="synonym">Dictyostelium lacteum</name>
    <dbReference type="NCBI Taxonomy" id="361077"/>
    <lineage>
        <taxon>Eukaryota</taxon>
        <taxon>Amoebozoa</taxon>
        <taxon>Evosea</taxon>
        <taxon>Eumycetozoa</taxon>
        <taxon>Dictyostelia</taxon>
        <taxon>Dictyosteliales</taxon>
        <taxon>Raperosteliaceae</taxon>
        <taxon>Tieghemostelium</taxon>
    </lineage>
</organism>
<dbReference type="Gene3D" id="1.10.238.10">
    <property type="entry name" value="EF-hand"/>
    <property type="match status" value="1"/>
</dbReference>
<feature type="region of interest" description="Disordered" evidence="2">
    <location>
        <begin position="715"/>
        <end position="741"/>
    </location>
</feature>
<dbReference type="AlphaFoldDB" id="A0A151Z7V4"/>
<feature type="compositionally biased region" description="Low complexity" evidence="2">
    <location>
        <begin position="723"/>
        <end position="736"/>
    </location>
</feature>
<sequence length="834" mass="92457">MGGAQSKKLTKKFEPNEIERITALFNDLAVTVKNNKVVDRDGFKRFHMIPEPLSDRIFSLFDQSKKSTQMNLDDLLAGLAVLGKSTEKEKVDVIFKFLDLDDDGVITKEELSVLSIVALESANSPKINSNTNKEDDPIVTQITAMGFPRSKVKVAYKETINNDDGSQTQIDKILTWLDKHQNDGIDIDEDEKTVSSPINAKPDPKTIDELTVGLHLSTILTTFESLFDNTAFKEHNATKIQIKHFRKWATQSKKPIELDSLLKPMSALYDRALKWNLPPSTKRSTDLLERSLSQKEMVDNQVQASKSNNNTLNPKELKRYSSVSVMENIKKEQKEKEKELKEKEKEQKEKEKELKEKEKEQSKKAEKAQTTTTTTAVTSPNKKVEKGDSKSSLKDSPPNTSVIKSSSGSSVSKKDSKSADKKAENIPEHPKELSASSDSFDTSDEEEVIKPAIQVVIRDKPIELQKTNSLFNIDPSINLSKPVAGGTIRGTQTLKARGTRASNRFTMDPDIFNTLQPLQPLAHAVKPVTASNGLQTTPPIGDNTSSGGGGGGGAAHASSNQKLNNESIESMKQCIAKLESGEFKESIQEVDHCISTLLSMHSPNPANIQNEINFCVGYKVALNLLIEINNLEQKVQSEYLNGNSADTLKDYYDRLSLLSKWLVDIPTQNSHRVICAKMAIHYNMISGNYGVAGHLLETLQKKNINSLLSSSTSAVSGGGGGSQHDSASHSSQSSNGNNHQIEEKLSQCRSHNFENHALPMYICPTCKSSSTQVDQVQCSCSRSIRWCFSTFELIRELSFLQCNFCNSIFSINQSDNIPNKQCTFCNHGQIIHNK</sequence>
<feature type="compositionally biased region" description="Polar residues" evidence="2">
    <location>
        <begin position="300"/>
        <end position="313"/>
    </location>
</feature>
<dbReference type="InParanoid" id="A0A151Z7V4"/>
<feature type="compositionally biased region" description="Low complexity" evidence="2">
    <location>
        <begin position="401"/>
        <end position="411"/>
    </location>
</feature>
<evidence type="ECO:0000256" key="2">
    <source>
        <dbReference type="SAM" id="MobiDB-lite"/>
    </source>
</evidence>
<dbReference type="SUPFAM" id="SSF47473">
    <property type="entry name" value="EF-hand"/>
    <property type="match status" value="1"/>
</dbReference>
<dbReference type="InterPro" id="IPR011992">
    <property type="entry name" value="EF-hand-dom_pair"/>
</dbReference>
<feature type="compositionally biased region" description="Basic and acidic residues" evidence="2">
    <location>
        <begin position="351"/>
        <end position="367"/>
    </location>
</feature>
<protein>
    <recommendedName>
        <fullName evidence="3">EF-hand domain-containing protein</fullName>
    </recommendedName>
</protein>
<evidence type="ECO:0000313" key="4">
    <source>
        <dbReference type="EMBL" id="KYQ90015.1"/>
    </source>
</evidence>
<accession>A0A151Z7V4</accession>
<feature type="domain" description="EF-hand" evidence="3">
    <location>
        <begin position="86"/>
        <end position="121"/>
    </location>
</feature>
<dbReference type="Proteomes" id="UP000076078">
    <property type="component" value="Unassembled WGS sequence"/>
</dbReference>
<dbReference type="PROSITE" id="PS00018">
    <property type="entry name" value="EF_HAND_1"/>
    <property type="match status" value="1"/>
</dbReference>
<feature type="compositionally biased region" description="Polar residues" evidence="2">
    <location>
        <begin position="531"/>
        <end position="544"/>
    </location>
</feature>
<feature type="compositionally biased region" description="Basic and acidic residues" evidence="2">
    <location>
        <begin position="412"/>
        <end position="432"/>
    </location>
</feature>
<name>A0A151Z7V4_TIELA</name>
<gene>
    <name evidence="4" type="ORF">DLAC_08590</name>
</gene>
<dbReference type="InterPro" id="IPR002048">
    <property type="entry name" value="EF_hand_dom"/>
</dbReference>
<dbReference type="PROSITE" id="PS50222">
    <property type="entry name" value="EF_HAND_2"/>
    <property type="match status" value="1"/>
</dbReference>
<feature type="region of interest" description="Disordered" evidence="2">
    <location>
        <begin position="351"/>
        <end position="445"/>
    </location>
</feature>
<evidence type="ECO:0000259" key="3">
    <source>
        <dbReference type="PROSITE" id="PS50222"/>
    </source>
</evidence>
<dbReference type="OMA" id="DGFKRFH"/>
<reference evidence="4 5" key="1">
    <citation type="submission" date="2015-12" db="EMBL/GenBank/DDBJ databases">
        <title>Dictyostelia acquired genes for synthesis and detection of signals that induce cell-type specialization by lateral gene transfer from prokaryotes.</title>
        <authorList>
            <person name="Gloeckner G."/>
            <person name="Schaap P."/>
        </authorList>
    </citation>
    <scope>NUCLEOTIDE SEQUENCE [LARGE SCALE GENOMIC DNA]</scope>
    <source>
        <strain evidence="4 5">TK</strain>
    </source>
</reference>
<dbReference type="GO" id="GO:0005509">
    <property type="term" value="F:calcium ion binding"/>
    <property type="evidence" value="ECO:0007669"/>
    <property type="project" value="InterPro"/>
</dbReference>
<dbReference type="EMBL" id="LODT01000037">
    <property type="protein sequence ID" value="KYQ90015.1"/>
    <property type="molecule type" value="Genomic_DNA"/>
</dbReference>
<comment type="caution">
    <text evidence="4">The sequence shown here is derived from an EMBL/GenBank/DDBJ whole genome shotgun (WGS) entry which is preliminary data.</text>
</comment>
<proteinExistence type="predicted"/>
<keyword evidence="1" id="KW-0106">Calcium</keyword>
<dbReference type="OrthoDB" id="191686at2759"/>
<evidence type="ECO:0000256" key="1">
    <source>
        <dbReference type="ARBA" id="ARBA00022837"/>
    </source>
</evidence>
<dbReference type="Pfam" id="PF13833">
    <property type="entry name" value="EF-hand_8"/>
    <property type="match status" value="1"/>
</dbReference>
<dbReference type="InterPro" id="IPR018247">
    <property type="entry name" value="EF_Hand_1_Ca_BS"/>
</dbReference>
<feature type="region of interest" description="Disordered" evidence="2">
    <location>
        <begin position="531"/>
        <end position="561"/>
    </location>
</feature>
<feature type="compositionally biased region" description="Basic and acidic residues" evidence="2">
    <location>
        <begin position="382"/>
        <end position="393"/>
    </location>
</feature>
<keyword evidence="5" id="KW-1185">Reference proteome</keyword>
<dbReference type="FunCoup" id="A0A151Z7V4">
    <property type="interactions" value="738"/>
</dbReference>
<evidence type="ECO:0000313" key="5">
    <source>
        <dbReference type="Proteomes" id="UP000076078"/>
    </source>
</evidence>